<evidence type="ECO:0000313" key="2">
    <source>
        <dbReference type="Proteomes" id="UP000019024"/>
    </source>
</evidence>
<reference evidence="1 2" key="1">
    <citation type="submission" date="2014-01" db="EMBL/GenBank/DDBJ databases">
        <authorList>
            <consortium name="DOE Joint Genome Institute"/>
            <person name="Anderson I."/>
            <person name="Huntemann M."/>
            <person name="Han J."/>
            <person name="Chen A."/>
            <person name="Kyrpides N."/>
            <person name="Mavromatis K."/>
            <person name="Markowitz V."/>
            <person name="Palaniappan K."/>
            <person name="Ivanova N."/>
            <person name="Schaumberg A."/>
            <person name="Pati A."/>
            <person name="Liolios K."/>
            <person name="Nordberg H.P."/>
            <person name="Cantor M.N."/>
            <person name="Hua S.X."/>
            <person name="Woyke T."/>
        </authorList>
    </citation>
    <scope>NUCLEOTIDE SEQUENCE [LARGE SCALE GENOMIC DNA]</scope>
    <source>
        <strain evidence="1 2">XH-48</strain>
        <plasmid evidence="2">2</plasmid>
    </source>
</reference>
<gene>
    <name evidence="1" type="ORF">HALLA_01190</name>
</gene>
<evidence type="ECO:0000313" key="1">
    <source>
        <dbReference type="EMBL" id="AHG01941.1"/>
    </source>
</evidence>
<name>W0JTJ5_9EURY</name>
<dbReference type="EMBL" id="CP007057">
    <property type="protein sequence ID" value="AHG01941.1"/>
    <property type="molecule type" value="Genomic_DNA"/>
</dbReference>
<dbReference type="HOGENOM" id="CLU_3003035_0_0_2"/>
<dbReference type="AlphaFoldDB" id="W0JTJ5"/>
<organism evidence="1 2">
    <name type="scientific">Halostagnicola larsenii XH-48</name>
    <dbReference type="NCBI Taxonomy" id="797299"/>
    <lineage>
        <taxon>Archaea</taxon>
        <taxon>Methanobacteriati</taxon>
        <taxon>Methanobacteriota</taxon>
        <taxon>Stenosarchaea group</taxon>
        <taxon>Halobacteria</taxon>
        <taxon>Halobacteriales</taxon>
        <taxon>Natrialbaceae</taxon>
        <taxon>Halostagnicola</taxon>
    </lineage>
</organism>
<sequence length="56" mass="6465">MYVVGTASILDLIDTEIGTPQHIFLVVKQYIPQFRNYFRTADQRTTKTGLQAFATW</sequence>
<dbReference type="KEGG" id="hlr:HALLA_01190"/>
<accession>W0JTJ5</accession>
<dbReference type="Proteomes" id="UP000019024">
    <property type="component" value="Plasmid unnamed2"/>
</dbReference>
<keyword evidence="2" id="KW-1185">Reference proteome</keyword>
<protein>
    <submittedName>
        <fullName evidence="1">Uncharacterized protein</fullName>
    </submittedName>
</protein>
<geneLocation type="plasmid" evidence="1">
    <name>unnamed</name>
</geneLocation>
<keyword evidence="1" id="KW-0614">Plasmid</keyword>
<proteinExistence type="predicted"/>